<evidence type="ECO:0000256" key="1">
    <source>
        <dbReference type="SAM" id="MobiDB-lite"/>
    </source>
</evidence>
<dbReference type="PANTHER" id="PTHR21963:SF1">
    <property type="entry name" value="SPERM-ASSOCIATED ANTIGEN 17"/>
    <property type="match status" value="1"/>
</dbReference>
<dbReference type="GO" id="GO:0005576">
    <property type="term" value="C:extracellular region"/>
    <property type="evidence" value="ECO:0007669"/>
    <property type="project" value="GOC"/>
</dbReference>
<dbReference type="Proteomes" id="UP001205998">
    <property type="component" value="Unassembled WGS sequence"/>
</dbReference>
<dbReference type="PANTHER" id="PTHR21963">
    <property type="entry name" value="PF6"/>
    <property type="match status" value="1"/>
</dbReference>
<name>A0AAD5FJH3_SILAS</name>
<gene>
    <name evidence="2" type="ORF">C0J50_21409</name>
</gene>
<proteinExistence type="predicted"/>
<evidence type="ECO:0000313" key="3">
    <source>
        <dbReference type="Proteomes" id="UP001205998"/>
    </source>
</evidence>
<accession>A0AAD5FJH3</accession>
<sequence length="425" mass="47223">MRALCHAVQQPLRRLFSLVSWENLLQKHYVLMTGFHQPSLISALDSIGVHVSNVIRLKSDSSQISHVAREEGNTETTEEQELTVGVGELQQDLSVFWDQLDGVLNSAGFQSRLSDVARLDYTLEKSEVFVGEDSLKEDDDASPPQLHVSLPTGLQIHFSFQRTALKPSSGVGAEEAEPISKVEPKQQVMMTRDDGVMCVSGKHKVAVDHADGTRMISSFQQRETQSLQNSGSSDGGKRSRVKVEKSGFATVIMNCEEKSGKVLFRDGTTISATAHGSYRVSLPDGGCLSVCKDGVAVYSSTGPEGEQRGRYIMSHSNDAFEITILKPFSDLSSYWLSPTHLDDIIPANLRSRRLELQEELRHRSALRNRIIMQYFQPEVQDLIRSIQQWLRRSAPTAATRVRFPGQGTIPSHSQCRSQARINWGG</sequence>
<comment type="caution">
    <text evidence="2">The sequence shown here is derived from an EMBL/GenBank/DDBJ whole genome shotgun (WGS) entry which is preliminary data.</text>
</comment>
<dbReference type="GO" id="GO:1904158">
    <property type="term" value="P:axonemal central apparatus assembly"/>
    <property type="evidence" value="ECO:0007669"/>
    <property type="project" value="TreeGrafter"/>
</dbReference>
<dbReference type="GO" id="GO:0003351">
    <property type="term" value="P:epithelial cilium movement involved in extracellular fluid movement"/>
    <property type="evidence" value="ECO:0007669"/>
    <property type="project" value="TreeGrafter"/>
</dbReference>
<keyword evidence="3" id="KW-1185">Reference proteome</keyword>
<dbReference type="GO" id="GO:1990716">
    <property type="term" value="C:axonemal central apparatus"/>
    <property type="evidence" value="ECO:0007669"/>
    <property type="project" value="TreeGrafter"/>
</dbReference>
<feature type="region of interest" description="Disordered" evidence="1">
    <location>
        <begin position="219"/>
        <end position="240"/>
    </location>
</feature>
<reference evidence="2" key="1">
    <citation type="submission" date="2018-07" db="EMBL/GenBank/DDBJ databases">
        <title>Comparative genomics of catfishes provides insights into carnivory and benthic adaptation.</title>
        <authorList>
            <person name="Zhang Y."/>
            <person name="Wang D."/>
            <person name="Peng Z."/>
            <person name="Zheng S."/>
            <person name="Shao F."/>
            <person name="Tao W."/>
        </authorList>
    </citation>
    <scope>NUCLEOTIDE SEQUENCE</scope>
    <source>
        <strain evidence="2">Chongqing</strain>
    </source>
</reference>
<protein>
    <submittedName>
        <fullName evidence="2">Sperm-associated antigen 17 isoform X1</fullName>
    </submittedName>
</protein>
<dbReference type="InterPro" id="IPR026173">
    <property type="entry name" value="SPAG17"/>
</dbReference>
<dbReference type="EMBL" id="MU551671">
    <property type="protein sequence ID" value="KAI5619016.1"/>
    <property type="molecule type" value="Genomic_DNA"/>
</dbReference>
<dbReference type="AlphaFoldDB" id="A0AAD5FJH3"/>
<evidence type="ECO:0000313" key="2">
    <source>
        <dbReference type="EMBL" id="KAI5619016.1"/>
    </source>
</evidence>
<organism evidence="2 3">
    <name type="scientific">Silurus asotus</name>
    <name type="common">Amur catfish</name>
    <name type="synonym">Parasilurus asotus</name>
    <dbReference type="NCBI Taxonomy" id="30991"/>
    <lineage>
        <taxon>Eukaryota</taxon>
        <taxon>Metazoa</taxon>
        <taxon>Chordata</taxon>
        <taxon>Craniata</taxon>
        <taxon>Vertebrata</taxon>
        <taxon>Euteleostomi</taxon>
        <taxon>Actinopterygii</taxon>
        <taxon>Neopterygii</taxon>
        <taxon>Teleostei</taxon>
        <taxon>Ostariophysi</taxon>
        <taxon>Siluriformes</taxon>
        <taxon>Siluridae</taxon>
        <taxon>Silurus</taxon>
    </lineage>
</organism>
<feature type="compositionally biased region" description="Polar residues" evidence="1">
    <location>
        <begin position="219"/>
        <end position="232"/>
    </location>
</feature>